<protein>
    <submittedName>
        <fullName evidence="1">Uncharacterized protein</fullName>
    </submittedName>
</protein>
<evidence type="ECO:0000313" key="1">
    <source>
        <dbReference type="EMBL" id="ALI56970.1"/>
    </source>
</evidence>
<accession>A0A0N9ZSV6</accession>
<dbReference type="STRING" id="1397108.IMCC12053_3023"/>
<dbReference type="PATRIC" id="fig|1397108.4.peg.3106"/>
<dbReference type="KEGG" id="cmar:IMCC12053_3023"/>
<gene>
    <name evidence="1" type="ORF">IMCC12053_3023</name>
</gene>
<dbReference type="AlphaFoldDB" id="A0A0N9ZSV6"/>
<dbReference type="RefSeq" id="WP_062220372.1">
    <property type="nucleotide sequence ID" value="NZ_CP012023.1"/>
</dbReference>
<sequence length="316" mass="35487">MIEQSSLSGTHTPLPQGFEWLRTACVERGGFFVETEHHVLSYIPGSERLVVCFDNLASSREKEKRTPFGFPLVDRQGWGTLGVMAKRMDWFQCPDLKAHLHEIQAQGLFDSYPNTAFYGASMGGFGALAFSPLASNPTVLAFAPQSTLRPRRAKFERRYTSAMRIGDWSGAFTDVAATPLDTGRAFVVFDPFVPQDRAHVERLKGTQIEPLPVRHFTHKVPPMFRRMEILKPIVLEALGGTLTRQSFYHHLRARRDAAPYLVSLVAAAHRAGHLKLGCAAAERAVLQKNNWKTRQSLRSIESTRDALLERAKARED</sequence>
<dbReference type="Proteomes" id="UP000064920">
    <property type="component" value="Chromosome"/>
</dbReference>
<evidence type="ECO:0000313" key="2">
    <source>
        <dbReference type="Proteomes" id="UP000064920"/>
    </source>
</evidence>
<dbReference type="OrthoDB" id="1997677at2"/>
<proteinExistence type="predicted"/>
<organism evidence="1 2">
    <name type="scientific">Celeribacter marinus</name>
    <dbReference type="NCBI Taxonomy" id="1397108"/>
    <lineage>
        <taxon>Bacteria</taxon>
        <taxon>Pseudomonadati</taxon>
        <taxon>Pseudomonadota</taxon>
        <taxon>Alphaproteobacteria</taxon>
        <taxon>Rhodobacterales</taxon>
        <taxon>Roseobacteraceae</taxon>
        <taxon>Celeribacter</taxon>
    </lineage>
</organism>
<reference evidence="1 2" key="1">
    <citation type="submission" date="2015-05" db="EMBL/GenBank/DDBJ databases">
        <authorList>
            <person name="Wang D.B."/>
            <person name="Wang M."/>
        </authorList>
    </citation>
    <scope>NUCLEOTIDE SEQUENCE [LARGE SCALE GENOMIC DNA]</scope>
    <source>
        <strain evidence="1 2">IMCC 12053</strain>
    </source>
</reference>
<dbReference type="EMBL" id="CP012023">
    <property type="protein sequence ID" value="ALI56970.1"/>
    <property type="molecule type" value="Genomic_DNA"/>
</dbReference>
<name>A0A0N9ZSV6_9RHOB</name>
<keyword evidence="2" id="KW-1185">Reference proteome</keyword>